<dbReference type="RefSeq" id="WP_379237473.1">
    <property type="nucleotide sequence ID" value="NZ_JBHSTE010000007.1"/>
</dbReference>
<sequence>MIITNTDYGIHRLPVRKLNASAMKQLFGTRMSMTSEIDLHIEMSVEAHPHTLVSPVELVAPIIDFRIAAVLNEQELEIKAFHSYVERLIALPVGTDANKITTGVIFLKDGAMRPVPTKVLNIGERCFAIINSIYNSQYSVVYNVQSFTDIKGHWAQKSIEDMASRLIVHGINENSYLPQQGVTRAEFALTLVRALGLYHYMPRVAFADADKYSSYDDAISIAANYGLMNGFPDGNFNPELEITRQEAMVSIARAVAFVRRDHIDAQYESESTLSNWMDAEEISQWARSAACAVLRFGIFKGESGRLRPTERLTRAELAATMQRLLQYVDFI</sequence>
<evidence type="ECO:0000259" key="1">
    <source>
        <dbReference type="PROSITE" id="PS51272"/>
    </source>
</evidence>
<feature type="domain" description="SLH" evidence="1">
    <location>
        <begin position="206"/>
        <end position="265"/>
    </location>
</feature>
<dbReference type="Proteomes" id="UP001596233">
    <property type="component" value="Unassembled WGS sequence"/>
</dbReference>
<gene>
    <name evidence="2" type="ORF">ACFP56_18825</name>
</gene>
<dbReference type="PANTHER" id="PTHR43308">
    <property type="entry name" value="OUTER MEMBRANE PROTEIN ALPHA-RELATED"/>
    <property type="match status" value="1"/>
</dbReference>
<proteinExistence type="predicted"/>
<evidence type="ECO:0000313" key="3">
    <source>
        <dbReference type="Proteomes" id="UP001596233"/>
    </source>
</evidence>
<comment type="caution">
    <text evidence="2">The sequence shown here is derived from an EMBL/GenBank/DDBJ whole genome shotgun (WGS) entry which is preliminary data.</text>
</comment>
<dbReference type="InterPro" id="IPR051465">
    <property type="entry name" value="Cell_Envelope_Struct_Comp"/>
</dbReference>
<name>A0ABW1VB38_9BACL</name>
<dbReference type="PANTHER" id="PTHR43308:SF5">
    <property type="entry name" value="S-LAYER PROTEIN _ PEPTIDOGLYCAN ENDO-BETA-N-ACETYLGLUCOSAMINIDASE"/>
    <property type="match status" value="1"/>
</dbReference>
<dbReference type="Pfam" id="PF00395">
    <property type="entry name" value="SLH"/>
    <property type="match status" value="3"/>
</dbReference>
<protein>
    <submittedName>
        <fullName evidence="2">S-layer homology domain-containing protein</fullName>
    </submittedName>
</protein>
<dbReference type="InterPro" id="IPR001119">
    <property type="entry name" value="SLH_dom"/>
</dbReference>
<reference evidence="3" key="1">
    <citation type="journal article" date="2019" name="Int. J. Syst. Evol. Microbiol.">
        <title>The Global Catalogue of Microorganisms (GCM) 10K type strain sequencing project: providing services to taxonomists for standard genome sequencing and annotation.</title>
        <authorList>
            <consortium name="The Broad Institute Genomics Platform"/>
            <consortium name="The Broad Institute Genome Sequencing Center for Infectious Disease"/>
            <person name="Wu L."/>
            <person name="Ma J."/>
        </authorList>
    </citation>
    <scope>NUCLEOTIDE SEQUENCE [LARGE SCALE GENOMIC DNA]</scope>
    <source>
        <strain evidence="3">PCU 280</strain>
    </source>
</reference>
<organism evidence="2 3">
    <name type="scientific">Paenibacillus septentrionalis</name>
    <dbReference type="NCBI Taxonomy" id="429342"/>
    <lineage>
        <taxon>Bacteria</taxon>
        <taxon>Bacillati</taxon>
        <taxon>Bacillota</taxon>
        <taxon>Bacilli</taxon>
        <taxon>Bacillales</taxon>
        <taxon>Paenibacillaceae</taxon>
        <taxon>Paenibacillus</taxon>
    </lineage>
</organism>
<dbReference type="PROSITE" id="PS51272">
    <property type="entry name" value="SLH"/>
    <property type="match status" value="3"/>
</dbReference>
<evidence type="ECO:0000313" key="2">
    <source>
        <dbReference type="EMBL" id="MFC6334690.1"/>
    </source>
</evidence>
<feature type="domain" description="SLH" evidence="1">
    <location>
        <begin position="273"/>
        <end position="331"/>
    </location>
</feature>
<feature type="domain" description="SLH" evidence="1">
    <location>
        <begin position="142"/>
        <end position="205"/>
    </location>
</feature>
<accession>A0ABW1VB38</accession>
<keyword evidence="3" id="KW-1185">Reference proteome</keyword>
<dbReference type="EMBL" id="JBHSTE010000007">
    <property type="protein sequence ID" value="MFC6334690.1"/>
    <property type="molecule type" value="Genomic_DNA"/>
</dbReference>